<proteinExistence type="predicted"/>
<protein>
    <recommendedName>
        <fullName evidence="3">Group-specific protein</fullName>
    </recommendedName>
</protein>
<evidence type="ECO:0008006" key="3">
    <source>
        <dbReference type="Google" id="ProtNLM"/>
    </source>
</evidence>
<name>A0ABY8KK20_9BACI</name>
<keyword evidence="2" id="KW-1185">Reference proteome</keyword>
<evidence type="ECO:0000313" key="1">
    <source>
        <dbReference type="EMBL" id="WGF39341.1"/>
    </source>
</evidence>
<organism evidence="1 2">
    <name type="scientific">Lysinibacillus capsici</name>
    <dbReference type="NCBI Taxonomy" id="2115968"/>
    <lineage>
        <taxon>Bacteria</taxon>
        <taxon>Bacillati</taxon>
        <taxon>Bacillota</taxon>
        <taxon>Bacilli</taxon>
        <taxon>Bacillales</taxon>
        <taxon>Bacillaceae</taxon>
        <taxon>Lysinibacillus</taxon>
    </lineage>
</organism>
<dbReference type="Proteomes" id="UP001244564">
    <property type="component" value="Chromosome"/>
</dbReference>
<gene>
    <name evidence="1" type="ORF">QBO96_03495</name>
</gene>
<evidence type="ECO:0000313" key="2">
    <source>
        <dbReference type="Proteomes" id="UP001244564"/>
    </source>
</evidence>
<dbReference type="EMBL" id="CP122283">
    <property type="protein sequence ID" value="WGF39341.1"/>
    <property type="molecule type" value="Genomic_DNA"/>
</dbReference>
<sequence length="109" mass="12954">MFYKITTHFIGQDQLEKLFLILISETNLSKNNIEWTLEKIINKRNNLVVFSSKNSMKSRLKGVCEENEFINEVVVSAHDYLTLREKDTRTQNLNEMVEKYNQLKQLIKE</sequence>
<accession>A0ABY8KK20</accession>
<dbReference type="RefSeq" id="WP_103118173.1">
    <property type="nucleotide sequence ID" value="NZ_CP122283.1"/>
</dbReference>
<reference evidence="1 2" key="1">
    <citation type="submission" date="2023-04" db="EMBL/GenBank/DDBJ databases">
        <title>Genomic of Lysinibacillus capsici TSBLM.</title>
        <authorList>
            <person name="Hu X.S."/>
            <person name="Yu C.H."/>
        </authorList>
    </citation>
    <scope>NUCLEOTIDE SEQUENCE [LARGE SCALE GENOMIC DNA]</scope>
    <source>
        <strain evidence="1 2">TSBLM</strain>
    </source>
</reference>